<keyword evidence="2" id="KW-1185">Reference proteome</keyword>
<name>A0ACD1DUG3_9BACT</name>
<reference evidence="1" key="1">
    <citation type="submission" date="2021-05" db="EMBL/GenBank/DDBJ databases">
        <title>An isolated secondary fermenter in methanogenic hydrocarbon-degrading communities.</title>
        <authorList>
            <person name="Liu Y.-F."/>
            <person name="Liu Z.-l."/>
        </authorList>
    </citation>
    <scope>NUCLEOTIDE SEQUENCE</scope>
    <source>
        <strain evidence="1">L-13</strain>
    </source>
</reference>
<gene>
    <name evidence="1" type="ORF">KIH16_11300</name>
</gene>
<sequence>MLLEADAIGQAGRYERSPERLDEVLGVCEGDREDGESRSSFLRYLEERGLGEICLVTSDKSLGLLETLPRFFPEARWQRCVVPFYRNVYSAVPRGKAREVALMLEAIHSQEDLPVAREKVEAVVEKLEAMKLRKAATIVKDGCEETLSHFHFPSEQRKRLRTDNALERLNREIRRRTKVAGNFPDGESALMLVSARVRHVASTQWGKRSLPEHGTLAGTGPGTTAGNCCDLKKIRHSPSGACCPRTKSAKNTE</sequence>
<protein>
    <submittedName>
        <fullName evidence="1">Transposase</fullName>
    </submittedName>
</protein>
<dbReference type="Proteomes" id="UP000682204">
    <property type="component" value="Chromosome"/>
</dbReference>
<organism evidence="1 2">
    <name type="scientific">Aminirod propionatiphilus</name>
    <dbReference type="NCBI Taxonomy" id="3415223"/>
    <lineage>
        <taxon>Bacteria</taxon>
        <taxon>Thermotogati</taxon>
        <taxon>Synergistota</taxon>
        <taxon>Synergistia</taxon>
        <taxon>Synergistales</taxon>
        <taxon>Aminiphilaceae</taxon>
        <taxon>Aminirod</taxon>
    </lineage>
</organism>
<evidence type="ECO:0000313" key="1">
    <source>
        <dbReference type="EMBL" id="QVL35736.1"/>
    </source>
</evidence>
<proteinExistence type="predicted"/>
<evidence type="ECO:0000313" key="2">
    <source>
        <dbReference type="Proteomes" id="UP000682204"/>
    </source>
</evidence>
<dbReference type="EMBL" id="CP074691">
    <property type="protein sequence ID" value="QVL35736.1"/>
    <property type="molecule type" value="Genomic_DNA"/>
</dbReference>
<accession>A0ACD1DUG3</accession>